<dbReference type="AlphaFoldDB" id="A0A8C6IHI3"/>
<accession>A0A8C6IHI3</accession>
<name>A0A8C6IHI3_MUSSI</name>
<reference evidence="1" key="2">
    <citation type="submission" date="2025-09" db="UniProtKB">
        <authorList>
            <consortium name="Ensembl"/>
        </authorList>
    </citation>
    <scope>IDENTIFICATION</scope>
</reference>
<reference evidence="1" key="1">
    <citation type="submission" date="2025-08" db="UniProtKB">
        <authorList>
            <consortium name="Ensembl"/>
        </authorList>
    </citation>
    <scope>IDENTIFICATION</scope>
</reference>
<protein>
    <submittedName>
        <fullName evidence="1">Uncharacterized protein</fullName>
    </submittedName>
</protein>
<dbReference type="GeneTree" id="ENSGT01150000290624"/>
<dbReference type="Ensembl" id="ENSMSIT00000046533.1">
    <property type="protein sequence ID" value="ENSMSIP00000036923.1"/>
    <property type="gene ID" value="ENSMSIG00000030746.1"/>
</dbReference>
<organism evidence="1 2">
    <name type="scientific">Mus spicilegus</name>
    <name type="common">Mound-building mouse</name>
    <dbReference type="NCBI Taxonomy" id="10103"/>
    <lineage>
        <taxon>Eukaryota</taxon>
        <taxon>Metazoa</taxon>
        <taxon>Chordata</taxon>
        <taxon>Craniata</taxon>
        <taxon>Vertebrata</taxon>
        <taxon>Euteleostomi</taxon>
        <taxon>Mammalia</taxon>
        <taxon>Eutheria</taxon>
        <taxon>Euarchontoglires</taxon>
        <taxon>Glires</taxon>
        <taxon>Rodentia</taxon>
        <taxon>Myomorpha</taxon>
        <taxon>Muroidea</taxon>
        <taxon>Muridae</taxon>
        <taxon>Murinae</taxon>
        <taxon>Mus</taxon>
        <taxon>Mus</taxon>
    </lineage>
</organism>
<evidence type="ECO:0000313" key="2">
    <source>
        <dbReference type="Proteomes" id="UP000694415"/>
    </source>
</evidence>
<proteinExistence type="predicted"/>
<evidence type="ECO:0000313" key="1">
    <source>
        <dbReference type="Ensembl" id="ENSMSIP00000036923.1"/>
    </source>
</evidence>
<keyword evidence="2" id="KW-1185">Reference proteome</keyword>
<sequence>MLWSCEWRGVPLLSGTFLFAVIRPYLNHKHFWVDGLRVHQSAHLTWLFAESGRWEGGGWLCSSPLVIPTWKRLLTWVTKKTPGPCRHTEISRNVDVKSCR</sequence>
<dbReference type="Proteomes" id="UP000694415">
    <property type="component" value="Unplaced"/>
</dbReference>